<dbReference type="EMBL" id="ATDP01000109">
    <property type="protein sequence ID" value="EQB10747.1"/>
    <property type="molecule type" value="Genomic_DNA"/>
</dbReference>
<evidence type="ECO:0000313" key="2">
    <source>
        <dbReference type="Proteomes" id="UP000015531"/>
    </source>
</evidence>
<accession>T0HCN7</accession>
<organism evidence="1 2">
    <name type="scientific">Sphingobium lactosutens DS20</name>
    <dbReference type="NCBI Taxonomy" id="1331060"/>
    <lineage>
        <taxon>Bacteria</taxon>
        <taxon>Pseudomonadati</taxon>
        <taxon>Pseudomonadota</taxon>
        <taxon>Alphaproteobacteria</taxon>
        <taxon>Sphingomonadales</taxon>
        <taxon>Sphingomonadaceae</taxon>
        <taxon>Sphingobium</taxon>
    </lineage>
</organism>
<reference evidence="1 2" key="1">
    <citation type="journal article" date="2013" name="Genome Announc.">
        <title>Draft Genome Sequence of Sphingobium lactosutens Strain DS20T, Isolated from a Hexachlorocyclohexane Dumpsite.</title>
        <authorList>
            <person name="Kumar R."/>
            <person name="Dwivedi V."/>
            <person name="Negi V."/>
            <person name="Khurana J.P."/>
            <person name="Lal R."/>
        </authorList>
    </citation>
    <scope>NUCLEOTIDE SEQUENCE [LARGE SCALE GENOMIC DNA]</scope>
    <source>
        <strain evidence="1 2">DS20</strain>
    </source>
</reference>
<dbReference type="Proteomes" id="UP000015531">
    <property type="component" value="Unassembled WGS sequence"/>
</dbReference>
<proteinExistence type="predicted"/>
<keyword evidence="2" id="KW-1185">Reference proteome</keyword>
<comment type="caution">
    <text evidence="1">The sequence shown here is derived from an EMBL/GenBank/DDBJ whole genome shotgun (WGS) entry which is preliminary data.</text>
</comment>
<sequence length="66" mass="7152">MSHRLLVGIGQVGELARPVDFACPDRAAPRGMATEIAKIRSTYQHLMSLSQNSILQDRVGIIAGPH</sequence>
<gene>
    <name evidence="1" type="ORF">RLDS_25265</name>
</gene>
<name>T0HCN7_9SPHN</name>
<evidence type="ECO:0000313" key="1">
    <source>
        <dbReference type="EMBL" id="EQB10747.1"/>
    </source>
</evidence>
<dbReference type="AlphaFoldDB" id="T0HCN7"/>
<protein>
    <submittedName>
        <fullName evidence="1">Uncharacterized protein</fullName>
    </submittedName>
</protein>